<feature type="signal peptide" evidence="1">
    <location>
        <begin position="1"/>
        <end position="18"/>
    </location>
</feature>
<keyword evidence="1" id="KW-0732">Signal</keyword>
<proteinExistence type="predicted"/>
<organism evidence="2 3">
    <name type="scientific">Klebsormidium nitens</name>
    <name type="common">Green alga</name>
    <name type="synonym">Ulothrix nitens</name>
    <dbReference type="NCBI Taxonomy" id="105231"/>
    <lineage>
        <taxon>Eukaryota</taxon>
        <taxon>Viridiplantae</taxon>
        <taxon>Streptophyta</taxon>
        <taxon>Klebsormidiophyceae</taxon>
        <taxon>Klebsormidiales</taxon>
        <taxon>Klebsormidiaceae</taxon>
        <taxon>Klebsormidium</taxon>
    </lineage>
</organism>
<protein>
    <recommendedName>
        <fullName evidence="4">Secreted protein</fullName>
    </recommendedName>
</protein>
<evidence type="ECO:0000313" key="3">
    <source>
        <dbReference type="Proteomes" id="UP000054558"/>
    </source>
</evidence>
<dbReference type="Proteomes" id="UP000054558">
    <property type="component" value="Unassembled WGS sequence"/>
</dbReference>
<sequence length="89" mass="10095">MLACPPMLVFMLLKLILAGWSSWAWRRLSLDPSSPRSSSLCRPDALPLAARPAQLRLMEMCRLGCQPAGPTAACFHWKEFRSTRCYLAW</sequence>
<evidence type="ECO:0000256" key="1">
    <source>
        <dbReference type="SAM" id="SignalP"/>
    </source>
</evidence>
<accession>A0A1Y1IL71</accession>
<keyword evidence="3" id="KW-1185">Reference proteome</keyword>
<feature type="chain" id="PRO_5012463126" description="Secreted protein" evidence="1">
    <location>
        <begin position="19"/>
        <end position="89"/>
    </location>
</feature>
<reference evidence="2 3" key="1">
    <citation type="journal article" date="2014" name="Nat. Commun.">
        <title>Klebsormidium flaccidum genome reveals primary factors for plant terrestrial adaptation.</title>
        <authorList>
            <person name="Hori K."/>
            <person name="Maruyama F."/>
            <person name="Fujisawa T."/>
            <person name="Togashi T."/>
            <person name="Yamamoto N."/>
            <person name="Seo M."/>
            <person name="Sato S."/>
            <person name="Yamada T."/>
            <person name="Mori H."/>
            <person name="Tajima N."/>
            <person name="Moriyama T."/>
            <person name="Ikeuchi M."/>
            <person name="Watanabe M."/>
            <person name="Wada H."/>
            <person name="Kobayashi K."/>
            <person name="Saito M."/>
            <person name="Masuda T."/>
            <person name="Sasaki-Sekimoto Y."/>
            <person name="Mashiguchi K."/>
            <person name="Awai K."/>
            <person name="Shimojima M."/>
            <person name="Masuda S."/>
            <person name="Iwai M."/>
            <person name="Nobusawa T."/>
            <person name="Narise T."/>
            <person name="Kondo S."/>
            <person name="Saito H."/>
            <person name="Sato R."/>
            <person name="Murakawa M."/>
            <person name="Ihara Y."/>
            <person name="Oshima-Yamada Y."/>
            <person name="Ohtaka K."/>
            <person name="Satoh M."/>
            <person name="Sonobe K."/>
            <person name="Ishii M."/>
            <person name="Ohtani R."/>
            <person name="Kanamori-Sato M."/>
            <person name="Honoki R."/>
            <person name="Miyazaki D."/>
            <person name="Mochizuki H."/>
            <person name="Umetsu J."/>
            <person name="Higashi K."/>
            <person name="Shibata D."/>
            <person name="Kamiya Y."/>
            <person name="Sato N."/>
            <person name="Nakamura Y."/>
            <person name="Tabata S."/>
            <person name="Ida S."/>
            <person name="Kurokawa K."/>
            <person name="Ohta H."/>
        </authorList>
    </citation>
    <scope>NUCLEOTIDE SEQUENCE [LARGE SCALE GENOMIC DNA]</scope>
    <source>
        <strain evidence="2 3">NIES-2285</strain>
    </source>
</reference>
<gene>
    <name evidence="2" type="ORF">KFL_006960090</name>
</gene>
<dbReference type="AlphaFoldDB" id="A0A1Y1IL71"/>
<evidence type="ECO:0000313" key="2">
    <source>
        <dbReference type="EMBL" id="GAQ90882.1"/>
    </source>
</evidence>
<dbReference type="EMBL" id="DF237645">
    <property type="protein sequence ID" value="GAQ90882.1"/>
    <property type="molecule type" value="Genomic_DNA"/>
</dbReference>
<evidence type="ECO:0008006" key="4">
    <source>
        <dbReference type="Google" id="ProtNLM"/>
    </source>
</evidence>
<name>A0A1Y1IL71_KLENI</name>